<dbReference type="InterPro" id="IPR044068">
    <property type="entry name" value="CB"/>
</dbReference>
<dbReference type="KEGG" id="vg:65118767"/>
<keyword evidence="14" id="KW-1185">Reference proteome</keyword>
<dbReference type="RefSeq" id="YP_010101057.1">
    <property type="nucleotide sequence ID" value="NC_055787.1"/>
</dbReference>
<dbReference type="InterPro" id="IPR013762">
    <property type="entry name" value="Integrase-like_cat_sf"/>
</dbReference>
<keyword evidence="8" id="KW-1160">Virus entry into host cell</keyword>
<dbReference type="PANTHER" id="PTHR30629:SF2">
    <property type="entry name" value="PROPHAGE INTEGRASE INTS-RELATED"/>
    <property type="match status" value="1"/>
</dbReference>
<dbReference type="InterPro" id="IPR010998">
    <property type="entry name" value="Integrase_recombinase_N"/>
</dbReference>
<evidence type="ECO:0000256" key="10">
    <source>
        <dbReference type="PROSITE-ProRule" id="PRU01248"/>
    </source>
</evidence>
<keyword evidence="7" id="KW-1179">Viral genome integration</keyword>
<proteinExistence type="inferred from homology"/>
<dbReference type="InterPro" id="IPR050808">
    <property type="entry name" value="Phage_Integrase"/>
</dbReference>
<organism evidence="13 14">
    <name type="scientific">Mycobacterium phage Ochi17</name>
    <dbReference type="NCBI Taxonomy" id="2502425"/>
    <lineage>
        <taxon>Viruses</taxon>
        <taxon>Duplodnaviria</taxon>
        <taxon>Heunggongvirae</taxon>
        <taxon>Uroviricota</taxon>
        <taxon>Caudoviricetes</taxon>
        <taxon>Gracegardnervirinae</taxon>
        <taxon>Cheoctovirus</taxon>
        <taxon>Cheoctovirus ochi17</taxon>
    </lineage>
</organism>
<dbReference type="Gene3D" id="1.10.443.10">
    <property type="entry name" value="Intergrase catalytic core"/>
    <property type="match status" value="1"/>
</dbReference>
<evidence type="ECO:0000259" key="12">
    <source>
        <dbReference type="PROSITE" id="PS51900"/>
    </source>
</evidence>
<evidence type="ECO:0000256" key="4">
    <source>
        <dbReference type="ARBA" id="ARBA00022908"/>
    </source>
</evidence>
<feature type="domain" description="Tyr recombinase" evidence="11">
    <location>
        <begin position="172"/>
        <end position="418"/>
    </location>
</feature>
<evidence type="ECO:0000256" key="6">
    <source>
        <dbReference type="ARBA" id="ARBA00023172"/>
    </source>
</evidence>
<protein>
    <recommendedName>
        <fullName evidence="2">Integrase</fullName>
    </recommendedName>
</protein>
<dbReference type="GO" id="GO:0016740">
    <property type="term" value="F:transferase activity"/>
    <property type="evidence" value="ECO:0007669"/>
    <property type="project" value="UniProtKB-KW"/>
</dbReference>
<dbReference type="Pfam" id="PF00589">
    <property type="entry name" value="Phage_integrase"/>
    <property type="match status" value="1"/>
</dbReference>
<evidence type="ECO:0000256" key="5">
    <source>
        <dbReference type="ARBA" id="ARBA00023125"/>
    </source>
</evidence>
<dbReference type="Gene3D" id="1.10.150.130">
    <property type="match status" value="1"/>
</dbReference>
<dbReference type="GO" id="GO:0015074">
    <property type="term" value="P:DNA integration"/>
    <property type="evidence" value="ECO:0007669"/>
    <property type="project" value="UniProtKB-KW"/>
</dbReference>
<evidence type="ECO:0000256" key="8">
    <source>
        <dbReference type="ARBA" id="ARBA00023296"/>
    </source>
</evidence>
<dbReference type="GeneID" id="65118767"/>
<evidence type="ECO:0000256" key="1">
    <source>
        <dbReference type="ARBA" id="ARBA00008857"/>
    </source>
</evidence>
<evidence type="ECO:0000256" key="3">
    <source>
        <dbReference type="ARBA" id="ARBA00022679"/>
    </source>
</evidence>
<dbReference type="Pfam" id="PF14659">
    <property type="entry name" value="Phage_int_SAM_3"/>
    <property type="match status" value="1"/>
</dbReference>
<dbReference type="EMBL" id="MK359307">
    <property type="protein sequence ID" value="QAY04897.1"/>
    <property type="molecule type" value="Genomic_DNA"/>
</dbReference>
<dbReference type="Proteomes" id="UP000289975">
    <property type="component" value="Segment"/>
</dbReference>
<keyword evidence="3" id="KW-0808">Transferase</keyword>
<dbReference type="SUPFAM" id="SSF56349">
    <property type="entry name" value="DNA breaking-rejoining enzymes"/>
    <property type="match status" value="1"/>
</dbReference>
<gene>
    <name evidence="13" type="primary">43</name>
    <name evidence="13" type="ORF">SEA_OCHI17_43</name>
</gene>
<dbReference type="PROSITE" id="PS51898">
    <property type="entry name" value="TYR_RECOMBINASE"/>
    <property type="match status" value="1"/>
</dbReference>
<comment type="function">
    <text evidence="9">Integrase is necessary for integration of the phage into the host genome by site-specific recombination. In conjunction with excisionase, integrase is also necessary for excision of the prophage from the host genome.</text>
</comment>
<dbReference type="InterPro" id="IPR011010">
    <property type="entry name" value="DNA_brk_join_enz"/>
</dbReference>
<dbReference type="PANTHER" id="PTHR30629">
    <property type="entry name" value="PROPHAGE INTEGRASE"/>
    <property type="match status" value="1"/>
</dbReference>
<sequence>MATKKRRTRGDGAFFQRADGKWMGRVELPPDRNGNRRYKWVSSVDRNTAMAKLKQLRRDVEEGRIATTSSTTVEKWMLHWIDNIHAKRKVRPGVLNDYRAAINNHINPILGAKRIDKLTPQHVRDLHSEIGASRTAELVHVIVQKALDDAVAEGVATRNVAALVDKPEYRKKKRNGFPADVAQHIIHTAFQVCDEPDAVRIAAGFLTGARRGELLGLRWPYVDNPAQGWITIAWQLQSETRVHGCGDPLPEPSPLARPDRMPKKPPYWPCGKTRAWACPQSRWDLPAHFEYQECEGSLLFTRPKTDAGWREVPLLPPLYVAMQKLRTDNPHGLVWHKEGKPIDPRSDYDVWRGVFRAAGVIGPTESLPPHNSRHTTSTLLRAAGVDEQTRMEILGHASVDAQRIYAHADRARHLEAMQGLSGLLPSTFALETGDRL</sequence>
<evidence type="ECO:0000313" key="14">
    <source>
        <dbReference type="Proteomes" id="UP000289975"/>
    </source>
</evidence>
<comment type="similarity">
    <text evidence="1">Belongs to the 'phage' integrase family.</text>
</comment>
<dbReference type="GO" id="GO:0003677">
    <property type="term" value="F:DNA binding"/>
    <property type="evidence" value="ECO:0007669"/>
    <property type="project" value="UniProtKB-UniRule"/>
</dbReference>
<dbReference type="GO" id="GO:0006310">
    <property type="term" value="P:DNA recombination"/>
    <property type="evidence" value="ECO:0007669"/>
    <property type="project" value="UniProtKB-KW"/>
</dbReference>
<reference evidence="13 14" key="1">
    <citation type="submission" date="2019-01" db="EMBL/GenBank/DDBJ databases">
        <authorList>
            <person name="Arabshahi J."/>
            <person name="Bell S."/>
            <person name="Chan J."/>
            <person name="Haskins E."/>
            <person name="Kerstiens E."/>
            <person name="Novak L."/>
            <person name="Okekeogbu I."/>
            <person name="Otero A."/>
            <person name="Smith G."/>
            <person name="Li Y."/>
            <person name="Clase K.L."/>
            <person name="Curtis N."/>
            <person name="Kistler A.B."/>
            <person name="Roscher J.E."/>
            <person name="Garlena R.A."/>
            <person name="Russell D.A."/>
            <person name="Pope W.H."/>
            <person name="Jacobs-Sera D."/>
            <person name="Hatfull G.F."/>
        </authorList>
    </citation>
    <scope>NUCLEOTIDE SEQUENCE [LARGE SCALE GENOMIC DNA]</scope>
</reference>
<dbReference type="GO" id="GO:0046718">
    <property type="term" value="P:symbiont entry into host cell"/>
    <property type="evidence" value="ECO:0007669"/>
    <property type="project" value="UniProtKB-KW"/>
</dbReference>
<accession>A0A411BTI1</accession>
<keyword evidence="5 10" id="KW-0238">DNA-binding</keyword>
<dbReference type="GO" id="GO:0075713">
    <property type="term" value="P:establishment of integrated proviral latency"/>
    <property type="evidence" value="ECO:0007669"/>
    <property type="project" value="UniProtKB-KW"/>
</dbReference>
<evidence type="ECO:0000256" key="9">
    <source>
        <dbReference type="ARBA" id="ARBA00049605"/>
    </source>
</evidence>
<name>A0A411BTI1_9CAUD</name>
<feature type="domain" description="Core-binding (CB)" evidence="12">
    <location>
        <begin position="67"/>
        <end position="151"/>
    </location>
</feature>
<dbReference type="PROSITE" id="PS51900">
    <property type="entry name" value="CB"/>
    <property type="match status" value="1"/>
</dbReference>
<evidence type="ECO:0000256" key="2">
    <source>
        <dbReference type="ARBA" id="ARBA00016082"/>
    </source>
</evidence>
<evidence type="ECO:0000313" key="13">
    <source>
        <dbReference type="EMBL" id="QAY04897.1"/>
    </source>
</evidence>
<dbReference type="InterPro" id="IPR002104">
    <property type="entry name" value="Integrase_catalytic"/>
</dbReference>
<evidence type="ECO:0000259" key="11">
    <source>
        <dbReference type="PROSITE" id="PS51898"/>
    </source>
</evidence>
<keyword evidence="6" id="KW-0233">DNA recombination</keyword>
<dbReference type="InterPro" id="IPR004107">
    <property type="entry name" value="Integrase_SAM-like_N"/>
</dbReference>
<keyword evidence="4" id="KW-0229">DNA integration</keyword>
<evidence type="ECO:0000256" key="7">
    <source>
        <dbReference type="ARBA" id="ARBA00023195"/>
    </source>
</evidence>
<dbReference type="GO" id="GO:0044826">
    <property type="term" value="P:viral genome integration into host DNA"/>
    <property type="evidence" value="ECO:0007669"/>
    <property type="project" value="UniProtKB-KW"/>
</dbReference>